<keyword evidence="2" id="KW-1185">Reference proteome</keyword>
<dbReference type="RefSeq" id="XP_067520907.1">
    <property type="nucleotide sequence ID" value="XM_067664806.1"/>
</dbReference>
<dbReference type="Proteomes" id="UP000009138">
    <property type="component" value="Unassembled WGS sequence"/>
</dbReference>
<dbReference type="GeneID" id="93617187"/>
<evidence type="ECO:0000313" key="2">
    <source>
        <dbReference type="Proteomes" id="UP000009138"/>
    </source>
</evidence>
<protein>
    <submittedName>
        <fullName evidence="1">Uncharacterized protein</fullName>
    </submittedName>
</protein>
<gene>
    <name evidence="1" type="ORF">RO3G_10221</name>
</gene>
<reference evidence="1 2" key="1">
    <citation type="journal article" date="2009" name="PLoS Genet.">
        <title>Genomic analysis of the basal lineage fungus Rhizopus oryzae reveals a whole-genome duplication.</title>
        <authorList>
            <person name="Ma L.-J."/>
            <person name="Ibrahim A.S."/>
            <person name="Skory C."/>
            <person name="Grabherr M.G."/>
            <person name="Burger G."/>
            <person name="Butler M."/>
            <person name="Elias M."/>
            <person name="Idnurm A."/>
            <person name="Lang B.F."/>
            <person name="Sone T."/>
            <person name="Abe A."/>
            <person name="Calvo S.E."/>
            <person name="Corrochano L.M."/>
            <person name="Engels R."/>
            <person name="Fu J."/>
            <person name="Hansberg W."/>
            <person name="Kim J.-M."/>
            <person name="Kodira C.D."/>
            <person name="Koehrsen M.J."/>
            <person name="Liu B."/>
            <person name="Miranda-Saavedra D."/>
            <person name="O'Leary S."/>
            <person name="Ortiz-Castellanos L."/>
            <person name="Poulter R."/>
            <person name="Rodriguez-Romero J."/>
            <person name="Ruiz-Herrera J."/>
            <person name="Shen Y.-Q."/>
            <person name="Zeng Q."/>
            <person name="Galagan J."/>
            <person name="Birren B.W."/>
            <person name="Cuomo C.A."/>
            <person name="Wickes B.L."/>
        </authorList>
    </citation>
    <scope>NUCLEOTIDE SEQUENCE [LARGE SCALE GENOMIC DNA]</scope>
    <source>
        <strain evidence="2">RA 99-880 / ATCC MYA-4621 / FGSC 9543 / NRRL 43880</strain>
    </source>
</reference>
<dbReference type="EMBL" id="CH476738">
    <property type="protein sequence ID" value="EIE85511.1"/>
    <property type="molecule type" value="Genomic_DNA"/>
</dbReference>
<organism evidence="1 2">
    <name type="scientific">Rhizopus delemar (strain RA 99-880 / ATCC MYA-4621 / FGSC 9543 / NRRL 43880)</name>
    <name type="common">Mucormycosis agent</name>
    <name type="synonym">Rhizopus arrhizus var. delemar</name>
    <dbReference type="NCBI Taxonomy" id="246409"/>
    <lineage>
        <taxon>Eukaryota</taxon>
        <taxon>Fungi</taxon>
        <taxon>Fungi incertae sedis</taxon>
        <taxon>Mucoromycota</taxon>
        <taxon>Mucoromycotina</taxon>
        <taxon>Mucoromycetes</taxon>
        <taxon>Mucorales</taxon>
        <taxon>Mucorineae</taxon>
        <taxon>Rhizopodaceae</taxon>
        <taxon>Rhizopus</taxon>
    </lineage>
</organism>
<evidence type="ECO:0000313" key="1">
    <source>
        <dbReference type="EMBL" id="EIE85511.1"/>
    </source>
</evidence>
<dbReference type="InParanoid" id="I1CAN1"/>
<accession>I1CAN1</accession>
<name>I1CAN1_RHIO9</name>
<dbReference type="VEuPathDB" id="FungiDB:RO3G_10221"/>
<sequence length="51" mass="6227">MIEPICYGITSKITFSWYKNYIFILKIQFRIILHDVPLLKYPIKAFVPFFR</sequence>
<proteinExistence type="predicted"/>
<dbReference type="AlphaFoldDB" id="I1CAN1"/>